<keyword evidence="3" id="KW-1185">Reference proteome</keyword>
<protein>
    <submittedName>
        <fullName evidence="1">Uncharacterized protein</fullName>
    </submittedName>
</protein>
<dbReference type="Proteomes" id="UP000182975">
    <property type="component" value="Unassembled WGS sequence"/>
</dbReference>
<organism evidence="1 3">
    <name type="scientific">Denitrobacterium detoxificans</name>
    <dbReference type="NCBI Taxonomy" id="79604"/>
    <lineage>
        <taxon>Bacteria</taxon>
        <taxon>Bacillati</taxon>
        <taxon>Actinomycetota</taxon>
        <taxon>Coriobacteriia</taxon>
        <taxon>Eggerthellales</taxon>
        <taxon>Eggerthellaceae</taxon>
        <taxon>Denitrobacterium</taxon>
    </lineage>
</organism>
<evidence type="ECO:0000313" key="3">
    <source>
        <dbReference type="Proteomes" id="UP000182975"/>
    </source>
</evidence>
<evidence type="ECO:0000313" key="2">
    <source>
        <dbReference type="EMBL" id="SEP01709.1"/>
    </source>
</evidence>
<dbReference type="EMBL" id="FOEC01000007">
    <property type="protein sequence ID" value="SEO81761.1"/>
    <property type="molecule type" value="Genomic_DNA"/>
</dbReference>
<reference evidence="3" key="1">
    <citation type="submission" date="2016-10" db="EMBL/GenBank/DDBJ databases">
        <authorList>
            <person name="Varghese N."/>
        </authorList>
    </citation>
    <scope>NUCLEOTIDE SEQUENCE [LARGE SCALE GENOMIC DNA]</scope>
    <source>
        <strain evidence="3">DSM 21843</strain>
    </source>
</reference>
<reference evidence="1" key="2">
    <citation type="submission" date="2016-10" db="EMBL/GenBank/DDBJ databases">
        <authorList>
            <person name="de Groot N.N."/>
        </authorList>
    </citation>
    <scope>NUCLEOTIDE SEQUENCE [LARGE SCALE GENOMIC DNA]</scope>
    <source>
        <strain evidence="1">DSM 21843</strain>
    </source>
</reference>
<proteinExistence type="predicted"/>
<accession>A0A1H8SSZ5</accession>
<evidence type="ECO:0000313" key="1">
    <source>
        <dbReference type="EMBL" id="SEO81761.1"/>
    </source>
</evidence>
<name>A0A1H8SSZ5_9ACTN</name>
<dbReference type="EMBL" id="FOEC01000019">
    <property type="protein sequence ID" value="SEP01709.1"/>
    <property type="molecule type" value="Genomic_DNA"/>
</dbReference>
<sequence length="57" mass="6624">MRAYIKTLDSRIRPATVKRSMTCADCAHPKPCRYGHGRALEAGFCPKWRYRNAEEPR</sequence>
<dbReference type="AlphaFoldDB" id="A0A1H8SSZ5"/>
<gene>
    <name evidence="1" type="ORF">SAMN02910314_01306</name>
    <name evidence="2" type="ORF">SAMN02910314_01930</name>
</gene>